<keyword evidence="2" id="KW-1185">Reference proteome</keyword>
<accession>A0A2G5C2R2</accession>
<dbReference type="EMBL" id="KZ305127">
    <property type="protein sequence ID" value="PIA25563.1"/>
    <property type="molecule type" value="Genomic_DNA"/>
</dbReference>
<reference evidence="1 2" key="1">
    <citation type="submission" date="2017-09" db="EMBL/GenBank/DDBJ databases">
        <title>WGS assembly of Aquilegia coerulea Goldsmith.</title>
        <authorList>
            <person name="Hodges S."/>
            <person name="Kramer E."/>
            <person name="Nordborg M."/>
            <person name="Tomkins J."/>
            <person name="Borevitz J."/>
            <person name="Derieg N."/>
            <person name="Yan J."/>
            <person name="Mihaltcheva S."/>
            <person name="Hayes R.D."/>
            <person name="Rokhsar D."/>
        </authorList>
    </citation>
    <scope>NUCLEOTIDE SEQUENCE [LARGE SCALE GENOMIC DNA]</scope>
    <source>
        <strain evidence="2">cv. Goldsmith</strain>
    </source>
</reference>
<organism evidence="1 2">
    <name type="scientific">Aquilegia coerulea</name>
    <name type="common">Rocky mountain columbine</name>
    <dbReference type="NCBI Taxonomy" id="218851"/>
    <lineage>
        <taxon>Eukaryota</taxon>
        <taxon>Viridiplantae</taxon>
        <taxon>Streptophyta</taxon>
        <taxon>Embryophyta</taxon>
        <taxon>Tracheophyta</taxon>
        <taxon>Spermatophyta</taxon>
        <taxon>Magnoliopsida</taxon>
        <taxon>Ranunculales</taxon>
        <taxon>Ranunculaceae</taxon>
        <taxon>Thalictroideae</taxon>
        <taxon>Aquilegia</taxon>
    </lineage>
</organism>
<dbReference type="Proteomes" id="UP000230069">
    <property type="component" value="Unassembled WGS sequence"/>
</dbReference>
<proteinExistence type="predicted"/>
<dbReference type="AlphaFoldDB" id="A0A2G5C2R2"/>
<dbReference type="InParanoid" id="A0A2G5C2R2"/>
<evidence type="ECO:0000313" key="1">
    <source>
        <dbReference type="EMBL" id="PIA25563.1"/>
    </source>
</evidence>
<evidence type="ECO:0000313" key="2">
    <source>
        <dbReference type="Proteomes" id="UP000230069"/>
    </source>
</evidence>
<gene>
    <name evidence="1" type="ORF">AQUCO_11100021v1</name>
</gene>
<sequence>MVQTCARCSKLPYHQIWLLEYPGRTFGYFDMIPIPEISIFRLLNTSAYTNYCHLSLYFKKAPTCNLPM</sequence>
<name>A0A2G5C2R2_AQUCA</name>
<protein>
    <submittedName>
        <fullName evidence="1">Uncharacterized protein</fullName>
    </submittedName>
</protein>